<sequence>MNRLLLFTAIFIFSFIMLFASGITLAVIKAEESVAYSNKVVAKKDEPKGKNDFGTGRQTRKRRVKKNQSEMRVNVGRREDKWCQGMKEWSKKYYVGSKNMKLFLDGMEKRNTQDSVPSFSKIIETNDDIYTDKVYGLNHDINHISRSPISHFQNNDLLILTHAGDAFIDGDGKFLLTDRFHLFLSYMAVFNYLNPVIVVHGDVGCPKKSVLLMNDIEGYHAYCPVKDIVFNDDIPCVFWADIKAKEDDSFKVIYSKLLRGRMEKDNFFVITSPPKKSLMLEKKLLCPSISVSWNDVLSQNLTTEENKVVRKMQKWSAQLD</sequence>
<reference evidence="2" key="1">
    <citation type="journal article" date="2017" name="Appl. Environ. Microbiol.">
        <title>Molecular characterization of an Endozoicomonas-like organism causing infection in king scallop Pecten maximus L.</title>
        <authorList>
            <person name="Cano I."/>
            <person name="van Aerle R."/>
            <person name="Ross S."/>
            <person name="Verner-Jeffreys D.W."/>
            <person name="Paley R.K."/>
            <person name="Rimmer G."/>
            <person name="Ryder D."/>
            <person name="Hooper P."/>
            <person name="Stone D."/>
            <person name="Feist S.W."/>
        </authorList>
    </citation>
    <scope>NUCLEOTIDE SEQUENCE</scope>
</reference>
<feature type="region of interest" description="Disordered" evidence="1">
    <location>
        <begin position="47"/>
        <end position="70"/>
    </location>
</feature>
<dbReference type="EMBL" id="NSIT01000014">
    <property type="protein sequence ID" value="PJE80523.1"/>
    <property type="molecule type" value="Genomic_DNA"/>
</dbReference>
<comment type="caution">
    <text evidence="2">The sequence shown here is derived from an EMBL/GenBank/DDBJ whole genome shotgun (WGS) entry which is preliminary data.</text>
</comment>
<evidence type="ECO:0000256" key="1">
    <source>
        <dbReference type="SAM" id="MobiDB-lite"/>
    </source>
</evidence>
<dbReference type="AlphaFoldDB" id="A0A2H9TBF0"/>
<name>A0A2H9TBF0_9ZZZZ</name>
<gene>
    <name evidence="2" type="ORF">CI610_00491</name>
</gene>
<organism evidence="2">
    <name type="scientific">invertebrate metagenome</name>
    <dbReference type="NCBI Taxonomy" id="1711999"/>
    <lineage>
        <taxon>unclassified sequences</taxon>
        <taxon>metagenomes</taxon>
        <taxon>organismal metagenomes</taxon>
    </lineage>
</organism>
<protein>
    <submittedName>
        <fullName evidence="2">Uncharacterized protein</fullName>
    </submittedName>
</protein>
<accession>A0A2H9TBF0</accession>
<proteinExistence type="predicted"/>
<evidence type="ECO:0000313" key="2">
    <source>
        <dbReference type="EMBL" id="PJE80523.1"/>
    </source>
</evidence>